<keyword evidence="2" id="KW-1185">Reference proteome</keyword>
<comment type="caution">
    <text evidence="1">The sequence shown here is derived from an EMBL/GenBank/DDBJ whole genome shotgun (WGS) entry which is preliminary data.</text>
</comment>
<evidence type="ECO:0000313" key="2">
    <source>
        <dbReference type="Proteomes" id="UP001501710"/>
    </source>
</evidence>
<reference evidence="2" key="1">
    <citation type="journal article" date="2019" name="Int. J. Syst. Evol. Microbiol.">
        <title>The Global Catalogue of Microorganisms (GCM) 10K type strain sequencing project: providing services to taxonomists for standard genome sequencing and annotation.</title>
        <authorList>
            <consortium name="The Broad Institute Genomics Platform"/>
            <consortium name="The Broad Institute Genome Sequencing Center for Infectious Disease"/>
            <person name="Wu L."/>
            <person name="Ma J."/>
        </authorList>
    </citation>
    <scope>NUCLEOTIDE SEQUENCE [LARGE SCALE GENOMIC DNA]</scope>
    <source>
        <strain evidence="2">JCM 17440</strain>
    </source>
</reference>
<dbReference type="Proteomes" id="UP001501710">
    <property type="component" value="Unassembled WGS sequence"/>
</dbReference>
<gene>
    <name evidence="1" type="ORF">GCM10022254_32130</name>
</gene>
<accession>A0ABP8C2D4</accession>
<sequence length="87" mass="8746">MHVHPEGAVELLGVDLADVVHGLLRAVVQDEDVQAAEPFDRLGDDIPGVAFVGQVAAEGRAAAALGLDETGGVPGVAVLLQVGLTLG</sequence>
<proteinExistence type="predicted"/>
<evidence type="ECO:0000313" key="1">
    <source>
        <dbReference type="EMBL" id="GAA4232399.1"/>
    </source>
</evidence>
<protein>
    <submittedName>
        <fullName evidence="1">Uncharacterized protein</fullName>
    </submittedName>
</protein>
<organism evidence="1 2">
    <name type="scientific">Actinomadura meridiana</name>
    <dbReference type="NCBI Taxonomy" id="559626"/>
    <lineage>
        <taxon>Bacteria</taxon>
        <taxon>Bacillati</taxon>
        <taxon>Actinomycetota</taxon>
        <taxon>Actinomycetes</taxon>
        <taxon>Streptosporangiales</taxon>
        <taxon>Thermomonosporaceae</taxon>
        <taxon>Actinomadura</taxon>
    </lineage>
</organism>
<dbReference type="EMBL" id="BAABAS010000006">
    <property type="protein sequence ID" value="GAA4232399.1"/>
    <property type="molecule type" value="Genomic_DNA"/>
</dbReference>
<name>A0ABP8C2D4_9ACTN</name>